<dbReference type="InterPro" id="IPR036025">
    <property type="entry name" value="RtcB-like_sf"/>
</dbReference>
<dbReference type="InterPro" id="IPR001233">
    <property type="entry name" value="RtcB"/>
</dbReference>
<feature type="binding site" evidence="9">
    <location>
        <begin position="375"/>
        <end position="378"/>
    </location>
    <ligand>
        <name>GMP</name>
        <dbReference type="ChEBI" id="CHEBI:58115"/>
    </ligand>
</feature>
<feature type="binding site" evidence="10">
    <location>
        <position position="100"/>
    </location>
    <ligand>
        <name>Mn(2+)</name>
        <dbReference type="ChEBI" id="CHEBI:29035"/>
        <label>1</label>
    </ligand>
</feature>
<name>A0A3A8K2R9_9BACT</name>
<reference evidence="13" key="1">
    <citation type="submission" date="2018-09" db="EMBL/GenBank/DDBJ databases">
        <authorList>
            <person name="Livingstone P.G."/>
            <person name="Whitworth D.E."/>
        </authorList>
    </citation>
    <scope>NUCLEOTIDE SEQUENCE [LARGE SCALE GENOMIC DNA]</scope>
    <source>
        <strain evidence="13">CA043D</strain>
    </source>
</reference>
<dbReference type="EMBL" id="RAWE01000052">
    <property type="protein sequence ID" value="RKH02588.1"/>
    <property type="molecule type" value="Genomic_DNA"/>
</dbReference>
<dbReference type="GO" id="GO:0006396">
    <property type="term" value="P:RNA processing"/>
    <property type="evidence" value="ECO:0007669"/>
    <property type="project" value="InterPro"/>
</dbReference>
<dbReference type="OrthoDB" id="9802323at2"/>
<sequence>MSWKQHLEKVSEGHYVLPRTKTMRVHADLFLSDKLLWGEEGNPEAPALEDAVFDQVVNAATFPGVTRVAVTPDCHVGYGVPIGTIVETDGTLLPTAAGYDIGCGMVQLQTSLTVEDVADPAKRRQWINEVTERIAVGVGATRARKQRRLSEPTLKEVLRHGAKALGRARSVTERDFIPVEDTGVSIPERAYDKRGQLGSLGGGNHFTEMQVDELGRVWVMLHTGSRGFGWNIAKHFFVAGAAQLGLKSRSEDFVWLDADSPLGRSYWNLHNMAANFAVANRLLIGEAVCGALEDVFGGTASIYYEISHNLIQREGGKFVARKGATRAFPAGHPALKGTTWEATGHPILIPGSMETGSAILFAEPGAEKSIYSVNHGSGRRLSRAAARRQLQQEETDRRMAEAGILLNTRTTPLDESGPCYKNLDDVLETVEQAGLARVAHRLKPVACIKGAD</sequence>
<dbReference type="GO" id="GO:0005525">
    <property type="term" value="F:GTP binding"/>
    <property type="evidence" value="ECO:0007669"/>
    <property type="project" value="UniProtKB-KW"/>
</dbReference>
<feature type="binding site" evidence="10">
    <location>
        <position position="205"/>
    </location>
    <ligand>
        <name>Mn(2+)</name>
        <dbReference type="ChEBI" id="CHEBI:29035"/>
        <label>1</label>
    </ligand>
</feature>
<dbReference type="Gene3D" id="3.90.1860.10">
    <property type="entry name" value="tRNA-splicing ligase RtcB"/>
    <property type="match status" value="1"/>
</dbReference>
<keyword evidence="3 9" id="KW-0547">Nucleotide-binding</keyword>
<evidence type="ECO:0000256" key="9">
    <source>
        <dbReference type="PIRSR" id="PIRSR601233-2"/>
    </source>
</evidence>
<dbReference type="PANTHER" id="PTHR11118:SF1">
    <property type="entry name" value="RNA-SPLICING LIGASE RTCB HOMOLOG"/>
    <property type="match status" value="1"/>
</dbReference>
<keyword evidence="13" id="KW-1185">Reference proteome</keyword>
<comment type="similarity">
    <text evidence="11">Belongs to the RtcB family.</text>
</comment>
<dbReference type="RefSeq" id="WP_120603527.1">
    <property type="nucleotide sequence ID" value="NZ_JABFJX010000323.1"/>
</dbReference>
<keyword evidence="6 10" id="KW-0464">Manganese</keyword>
<evidence type="ECO:0000313" key="13">
    <source>
        <dbReference type="Proteomes" id="UP000268313"/>
    </source>
</evidence>
<evidence type="ECO:0000256" key="1">
    <source>
        <dbReference type="ARBA" id="ARBA00022598"/>
    </source>
</evidence>
<keyword evidence="4" id="KW-0692">RNA repair</keyword>
<comment type="catalytic activity">
    <reaction evidence="7">
        <text>a 3'-end 3'-phospho-ribonucleotide-RNA + a 5'-end dephospho-ribonucleoside-RNA + GTP = a ribonucleotidyl-ribonucleotide-RNA + GMP + diphosphate</text>
        <dbReference type="Rhea" id="RHEA:68076"/>
        <dbReference type="Rhea" id="RHEA-COMP:10463"/>
        <dbReference type="Rhea" id="RHEA-COMP:13936"/>
        <dbReference type="Rhea" id="RHEA-COMP:17355"/>
        <dbReference type="ChEBI" id="CHEBI:33019"/>
        <dbReference type="ChEBI" id="CHEBI:37565"/>
        <dbReference type="ChEBI" id="CHEBI:58115"/>
        <dbReference type="ChEBI" id="CHEBI:83062"/>
        <dbReference type="ChEBI" id="CHEBI:138284"/>
        <dbReference type="ChEBI" id="CHEBI:173118"/>
        <dbReference type="EC" id="6.5.1.8"/>
    </reaction>
</comment>
<keyword evidence="2 10" id="KW-0479">Metal-binding</keyword>
<feature type="binding site" evidence="9">
    <location>
        <position position="449"/>
    </location>
    <ligand>
        <name>GMP</name>
        <dbReference type="ChEBI" id="CHEBI:58115"/>
    </ligand>
</feature>
<feature type="binding site" evidence="9">
    <location>
        <begin position="350"/>
        <end position="353"/>
    </location>
    <ligand>
        <name>GMP</name>
        <dbReference type="ChEBI" id="CHEBI:58115"/>
    </ligand>
</feature>
<gene>
    <name evidence="11" type="primary">rtcB</name>
    <name evidence="12" type="ORF">D7X32_16635</name>
</gene>
<evidence type="ECO:0000256" key="10">
    <source>
        <dbReference type="PIRSR" id="PIRSR601233-3"/>
    </source>
</evidence>
<evidence type="ECO:0000256" key="2">
    <source>
        <dbReference type="ARBA" id="ARBA00022723"/>
    </source>
</evidence>
<dbReference type="PANTHER" id="PTHR11118">
    <property type="entry name" value="RNA-SPLICING LIGASE RTCB HOMOLOG"/>
    <property type="match status" value="1"/>
</dbReference>
<comment type="cofactor">
    <cofactor evidence="10 11">
        <name>Mn(2+)</name>
        <dbReference type="ChEBI" id="CHEBI:29035"/>
    </cofactor>
    <text evidence="10 11">Binds 2 manganese ions per subunit.</text>
</comment>
<feature type="binding site" evidence="9">
    <location>
        <position position="357"/>
    </location>
    <ligand>
        <name>GMP</name>
        <dbReference type="ChEBI" id="CHEBI:58115"/>
    </ligand>
</feature>
<evidence type="ECO:0000256" key="4">
    <source>
        <dbReference type="ARBA" id="ARBA00022800"/>
    </source>
</evidence>
<evidence type="ECO:0000256" key="8">
    <source>
        <dbReference type="PIRSR" id="PIRSR601233-1"/>
    </source>
</evidence>
<feature type="binding site" evidence="9">
    <location>
        <begin position="308"/>
        <end position="309"/>
    </location>
    <ligand>
        <name>GMP</name>
        <dbReference type="ChEBI" id="CHEBI:58115"/>
    </ligand>
</feature>
<dbReference type="GO" id="GO:0170057">
    <property type="term" value="F:RNA ligase (GTP) activity"/>
    <property type="evidence" value="ECO:0007669"/>
    <property type="project" value="UniProtKB-EC"/>
</dbReference>
<keyword evidence="1 11" id="KW-0436">Ligase</keyword>
<evidence type="ECO:0000256" key="5">
    <source>
        <dbReference type="ARBA" id="ARBA00023134"/>
    </source>
</evidence>
<evidence type="ECO:0000256" key="7">
    <source>
        <dbReference type="ARBA" id="ARBA00047746"/>
    </source>
</evidence>
<dbReference type="GO" id="GO:0046872">
    <property type="term" value="F:metal ion binding"/>
    <property type="evidence" value="ECO:0007669"/>
    <property type="project" value="UniProtKB-UniRule"/>
</dbReference>
<dbReference type="Pfam" id="PF01139">
    <property type="entry name" value="RtcB"/>
    <property type="match status" value="1"/>
</dbReference>
<dbReference type="EC" id="6.5.1.-" evidence="11"/>
<feature type="active site" description="GMP-histidine intermediate" evidence="8">
    <location>
        <position position="375"/>
    </location>
</feature>
<keyword evidence="5 9" id="KW-0342">GTP-binding</keyword>
<dbReference type="GO" id="GO:0042245">
    <property type="term" value="P:RNA repair"/>
    <property type="evidence" value="ECO:0007669"/>
    <property type="project" value="UniProtKB-KW"/>
</dbReference>
<organism evidence="12 13">
    <name type="scientific">Corallococcus carmarthensis</name>
    <dbReference type="NCBI Taxonomy" id="2316728"/>
    <lineage>
        <taxon>Bacteria</taxon>
        <taxon>Pseudomonadati</taxon>
        <taxon>Myxococcota</taxon>
        <taxon>Myxococcia</taxon>
        <taxon>Myxococcales</taxon>
        <taxon>Cystobacterineae</taxon>
        <taxon>Myxococcaceae</taxon>
        <taxon>Corallococcus</taxon>
    </lineage>
</organism>
<comment type="caution">
    <text evidence="12">The sequence shown here is derived from an EMBL/GenBank/DDBJ whole genome shotgun (WGS) entry which is preliminary data.</text>
</comment>
<accession>A0A3A8K2R9</accession>
<evidence type="ECO:0000256" key="11">
    <source>
        <dbReference type="RuleBase" id="RU371113"/>
    </source>
</evidence>
<feature type="binding site" evidence="9">
    <location>
        <begin position="204"/>
        <end position="208"/>
    </location>
    <ligand>
        <name>GMP</name>
        <dbReference type="ChEBI" id="CHEBI:58115"/>
    </ligand>
</feature>
<feature type="binding site" evidence="10">
    <location>
        <position position="308"/>
    </location>
    <ligand>
        <name>Mn(2+)</name>
        <dbReference type="ChEBI" id="CHEBI:29035"/>
        <label>2</label>
    </ligand>
</feature>
<evidence type="ECO:0000313" key="12">
    <source>
        <dbReference type="EMBL" id="RKH02588.1"/>
    </source>
</evidence>
<evidence type="ECO:0000256" key="6">
    <source>
        <dbReference type="ARBA" id="ARBA00023211"/>
    </source>
</evidence>
<dbReference type="SUPFAM" id="SSF103365">
    <property type="entry name" value="Hypothetical protein PH1602"/>
    <property type="match status" value="1"/>
</dbReference>
<dbReference type="Proteomes" id="UP000268313">
    <property type="component" value="Unassembled WGS sequence"/>
</dbReference>
<proteinExistence type="inferred from homology"/>
<dbReference type="GO" id="GO:0003972">
    <property type="term" value="F:RNA ligase (ATP) activity"/>
    <property type="evidence" value="ECO:0007669"/>
    <property type="project" value="TreeGrafter"/>
</dbReference>
<protein>
    <recommendedName>
        <fullName evidence="11">tRNA-splicing ligase RtcB</fullName>
        <ecNumber evidence="11">6.5.1.-</ecNumber>
    </recommendedName>
</protein>
<evidence type="ECO:0000256" key="3">
    <source>
        <dbReference type="ARBA" id="ARBA00022741"/>
    </source>
</evidence>
<comment type="subunit">
    <text evidence="11">Monomer.</text>
</comment>
<dbReference type="AlphaFoldDB" id="A0A3A8K2R9"/>
<feature type="binding site" evidence="10">
    <location>
        <position position="222"/>
    </location>
    <ligand>
        <name>Mn(2+)</name>
        <dbReference type="ChEBI" id="CHEBI:29035"/>
        <label>2</label>
    </ligand>
</feature>